<proteinExistence type="predicted"/>
<dbReference type="Gramene" id="PUZ52536">
    <property type="protein sequence ID" value="PUZ52536"/>
    <property type="gene ID" value="GQ55_6G278400"/>
</dbReference>
<dbReference type="Proteomes" id="UP000244336">
    <property type="component" value="Chromosome 6"/>
</dbReference>
<keyword evidence="3" id="KW-1185">Reference proteome</keyword>
<dbReference type="EMBL" id="CM009754">
    <property type="protein sequence ID" value="PUZ52536.1"/>
    <property type="molecule type" value="Genomic_DNA"/>
</dbReference>
<reference evidence="2 3" key="1">
    <citation type="submission" date="2018-04" db="EMBL/GenBank/DDBJ databases">
        <title>WGS assembly of Panicum hallii var. hallii HAL2.</title>
        <authorList>
            <person name="Lovell J."/>
            <person name="Jenkins J."/>
            <person name="Lowry D."/>
            <person name="Mamidi S."/>
            <person name="Sreedasyam A."/>
            <person name="Weng X."/>
            <person name="Barry K."/>
            <person name="Bonette J."/>
            <person name="Campitelli B."/>
            <person name="Daum C."/>
            <person name="Gordon S."/>
            <person name="Gould B."/>
            <person name="Lipzen A."/>
            <person name="MacQueen A."/>
            <person name="Palacio-Mejia J."/>
            <person name="Plott C."/>
            <person name="Shakirov E."/>
            <person name="Shu S."/>
            <person name="Yoshinaga Y."/>
            <person name="Zane M."/>
            <person name="Rokhsar D."/>
            <person name="Grimwood J."/>
            <person name="Schmutz J."/>
            <person name="Juenger T."/>
        </authorList>
    </citation>
    <scope>NUCLEOTIDE SEQUENCE [LARGE SCALE GENOMIC DNA]</scope>
    <source>
        <strain evidence="3">cv. HAL2</strain>
    </source>
</reference>
<evidence type="ECO:0000313" key="2">
    <source>
        <dbReference type="EMBL" id="PUZ52536.1"/>
    </source>
</evidence>
<name>A0A2T7DAC6_9POAL</name>
<dbReference type="AlphaFoldDB" id="A0A2T7DAC6"/>
<evidence type="ECO:0000313" key="3">
    <source>
        <dbReference type="Proteomes" id="UP000244336"/>
    </source>
</evidence>
<accession>A0A2T7DAC6</accession>
<organism evidence="2 3">
    <name type="scientific">Panicum hallii var. hallii</name>
    <dbReference type="NCBI Taxonomy" id="1504633"/>
    <lineage>
        <taxon>Eukaryota</taxon>
        <taxon>Viridiplantae</taxon>
        <taxon>Streptophyta</taxon>
        <taxon>Embryophyta</taxon>
        <taxon>Tracheophyta</taxon>
        <taxon>Spermatophyta</taxon>
        <taxon>Magnoliopsida</taxon>
        <taxon>Liliopsida</taxon>
        <taxon>Poales</taxon>
        <taxon>Poaceae</taxon>
        <taxon>PACMAD clade</taxon>
        <taxon>Panicoideae</taxon>
        <taxon>Panicodae</taxon>
        <taxon>Paniceae</taxon>
        <taxon>Panicinae</taxon>
        <taxon>Panicum</taxon>
        <taxon>Panicum sect. Panicum</taxon>
    </lineage>
</organism>
<gene>
    <name evidence="2" type="ORF">GQ55_6G278400</name>
</gene>
<feature type="region of interest" description="Disordered" evidence="1">
    <location>
        <begin position="1"/>
        <end position="22"/>
    </location>
</feature>
<protein>
    <submittedName>
        <fullName evidence="2">Uncharacterized protein</fullName>
    </submittedName>
</protein>
<sequence>MQGRDAAPRRSLGSAARPPAVDAGNLVAGSFKIRLLWSGKASTGASSRAALGVEGLFSVGVGARLSSSEIAP</sequence>
<evidence type="ECO:0000256" key="1">
    <source>
        <dbReference type="SAM" id="MobiDB-lite"/>
    </source>
</evidence>